<dbReference type="GO" id="GO:0006281">
    <property type="term" value="P:DNA repair"/>
    <property type="evidence" value="ECO:0007669"/>
    <property type="project" value="UniProtKB-UniRule"/>
</dbReference>
<keyword evidence="2 6" id="KW-0227">DNA damage</keyword>
<feature type="domain" description="Helix-hairpin-helix DNA-binding motif class 1" evidence="7">
    <location>
        <begin position="106"/>
        <end position="125"/>
    </location>
</feature>
<dbReference type="InterPro" id="IPR036267">
    <property type="entry name" value="RuvA_C_sf"/>
</dbReference>
<proteinExistence type="inferred from homology"/>
<evidence type="ECO:0000256" key="5">
    <source>
        <dbReference type="ARBA" id="ARBA00023204"/>
    </source>
</evidence>
<dbReference type="SUPFAM" id="SSF47781">
    <property type="entry name" value="RuvA domain 2-like"/>
    <property type="match status" value="1"/>
</dbReference>
<dbReference type="CDD" id="cd14332">
    <property type="entry name" value="UBA_RuvA_C"/>
    <property type="match status" value="1"/>
</dbReference>
<dbReference type="SUPFAM" id="SSF46929">
    <property type="entry name" value="DNA helicase RuvA subunit, C-terminal domain"/>
    <property type="match status" value="1"/>
</dbReference>
<dbReference type="AlphaFoldDB" id="A0A4R6LKR0"/>
<keyword evidence="8" id="KW-0347">Helicase</keyword>
<evidence type="ECO:0000256" key="1">
    <source>
        <dbReference type="ARBA" id="ARBA00022490"/>
    </source>
</evidence>
<dbReference type="Gene3D" id="1.10.150.20">
    <property type="entry name" value="5' to 3' exonuclease, C-terminal subdomain"/>
    <property type="match status" value="1"/>
</dbReference>
<dbReference type="GO" id="GO:0009378">
    <property type="term" value="F:four-way junction helicase activity"/>
    <property type="evidence" value="ECO:0007669"/>
    <property type="project" value="InterPro"/>
</dbReference>
<dbReference type="Gene3D" id="2.40.50.140">
    <property type="entry name" value="Nucleic acid-binding proteins"/>
    <property type="match status" value="1"/>
</dbReference>
<keyword evidence="8" id="KW-0378">Hydrolase</keyword>
<dbReference type="EMBL" id="SNWX01000021">
    <property type="protein sequence ID" value="TDO84462.1"/>
    <property type="molecule type" value="Genomic_DNA"/>
</dbReference>
<evidence type="ECO:0000313" key="8">
    <source>
        <dbReference type="EMBL" id="TDO84462.1"/>
    </source>
</evidence>
<comment type="function">
    <text evidence="6">The RuvA-RuvB-RuvC complex processes Holliday junction (HJ) DNA during genetic recombination and DNA repair, while the RuvA-RuvB complex plays an important role in the rescue of blocked DNA replication forks via replication fork reversal (RFR). RuvA specifically binds to HJ cruciform DNA, conferring on it an open structure. The RuvB hexamer acts as an ATP-dependent pump, pulling dsDNA into and through the RuvAB complex. HJ branch migration allows RuvC to scan DNA until it finds its consensus sequence, where it cleaves and resolves the cruciform DNA.</text>
</comment>
<sequence>MIGYLEGEVIDSESTKIILKNNGVGYELELAGFKRQPRIGEEIEVFTYTYVREDTLKLFAFPEKMGKELFEILITVNGIGPSAGLNIINTMPASRFISAIMQKSEGVLKEISGIGPKTAQRLILELQSKLEDFAYLQSKNGQAEEEDFASEEERQDIVDALTALGYKISEINNALREVEFNEEVDLSEKIRLTLSQLGKER</sequence>
<reference evidence="8 9" key="1">
    <citation type="submission" date="2019-03" db="EMBL/GenBank/DDBJ databases">
        <title>Subsurface microbial communities from deep shales in Ohio and West Virginia, USA.</title>
        <authorList>
            <person name="Wrighton K."/>
        </authorList>
    </citation>
    <scope>NUCLEOTIDE SEQUENCE [LARGE SCALE GENOMIC DNA]</scope>
    <source>
        <strain evidence="8 9">MA284_T2</strain>
    </source>
</reference>
<keyword evidence="3 6" id="KW-0238">DNA-binding</keyword>
<dbReference type="SMART" id="SM00278">
    <property type="entry name" value="HhH1"/>
    <property type="match status" value="2"/>
</dbReference>
<evidence type="ECO:0000256" key="4">
    <source>
        <dbReference type="ARBA" id="ARBA00023172"/>
    </source>
</evidence>
<comment type="domain">
    <text evidence="6">Has three domains with a flexible linker between the domains II and III and assumes an 'L' shape. Domain III is highly mobile and contacts RuvB.</text>
</comment>
<dbReference type="GO" id="GO:0005737">
    <property type="term" value="C:cytoplasm"/>
    <property type="evidence" value="ECO:0007669"/>
    <property type="project" value="UniProtKB-SubCell"/>
</dbReference>
<dbReference type="InterPro" id="IPR011114">
    <property type="entry name" value="RuvA_C"/>
</dbReference>
<keyword evidence="4 6" id="KW-0233">DNA recombination</keyword>
<dbReference type="GO" id="GO:0048476">
    <property type="term" value="C:Holliday junction resolvase complex"/>
    <property type="evidence" value="ECO:0007669"/>
    <property type="project" value="UniProtKB-UniRule"/>
</dbReference>
<dbReference type="GO" id="GO:0009379">
    <property type="term" value="C:Holliday junction helicase complex"/>
    <property type="evidence" value="ECO:0007669"/>
    <property type="project" value="InterPro"/>
</dbReference>
<evidence type="ECO:0000256" key="3">
    <source>
        <dbReference type="ARBA" id="ARBA00023125"/>
    </source>
</evidence>
<dbReference type="SUPFAM" id="SSF50249">
    <property type="entry name" value="Nucleic acid-binding proteins"/>
    <property type="match status" value="1"/>
</dbReference>
<keyword evidence="5 6" id="KW-0234">DNA repair</keyword>
<accession>A0A4R6LKR0</accession>
<dbReference type="InterPro" id="IPR000085">
    <property type="entry name" value="RuvA"/>
</dbReference>
<evidence type="ECO:0000259" key="7">
    <source>
        <dbReference type="SMART" id="SM00278"/>
    </source>
</evidence>
<comment type="caution">
    <text evidence="8">The sequence shown here is derived from an EMBL/GenBank/DDBJ whole genome shotgun (WGS) entry which is preliminary data.</text>
</comment>
<dbReference type="GO" id="GO:0005524">
    <property type="term" value="F:ATP binding"/>
    <property type="evidence" value="ECO:0007669"/>
    <property type="project" value="InterPro"/>
</dbReference>
<dbReference type="InterPro" id="IPR003583">
    <property type="entry name" value="Hlx-hairpin-Hlx_DNA-bd_motif"/>
</dbReference>
<dbReference type="Pfam" id="PF14520">
    <property type="entry name" value="HHH_5"/>
    <property type="match status" value="1"/>
</dbReference>
<dbReference type="Pfam" id="PF07499">
    <property type="entry name" value="RuvA_C"/>
    <property type="match status" value="1"/>
</dbReference>
<dbReference type="InterPro" id="IPR010994">
    <property type="entry name" value="RuvA_2-like"/>
</dbReference>
<gene>
    <name evidence="6" type="primary">ruvA</name>
    <name evidence="8" type="ORF">DFR79_12124</name>
</gene>
<organism evidence="8 9">
    <name type="scientific">Halanaerobium saccharolyticum</name>
    <dbReference type="NCBI Taxonomy" id="43595"/>
    <lineage>
        <taxon>Bacteria</taxon>
        <taxon>Bacillati</taxon>
        <taxon>Bacillota</taxon>
        <taxon>Clostridia</taxon>
        <taxon>Halanaerobiales</taxon>
        <taxon>Halanaerobiaceae</taxon>
        <taxon>Halanaerobium</taxon>
    </lineage>
</organism>
<dbReference type="GO" id="GO:0006310">
    <property type="term" value="P:DNA recombination"/>
    <property type="evidence" value="ECO:0007669"/>
    <property type="project" value="UniProtKB-UniRule"/>
</dbReference>
<dbReference type="Proteomes" id="UP000295064">
    <property type="component" value="Unassembled WGS sequence"/>
</dbReference>
<protein>
    <recommendedName>
        <fullName evidence="6">Holliday junction branch migration complex subunit RuvA</fullName>
    </recommendedName>
</protein>
<evidence type="ECO:0000313" key="9">
    <source>
        <dbReference type="Proteomes" id="UP000295064"/>
    </source>
</evidence>
<feature type="region of interest" description="Domain III" evidence="6">
    <location>
        <begin position="149"/>
        <end position="201"/>
    </location>
</feature>
<dbReference type="HAMAP" id="MF_00031">
    <property type="entry name" value="DNA_HJ_migration_RuvA"/>
    <property type="match status" value="1"/>
</dbReference>
<evidence type="ECO:0000256" key="6">
    <source>
        <dbReference type="HAMAP-Rule" id="MF_00031"/>
    </source>
</evidence>
<dbReference type="OrthoDB" id="5293449at2"/>
<evidence type="ECO:0000256" key="2">
    <source>
        <dbReference type="ARBA" id="ARBA00022763"/>
    </source>
</evidence>
<dbReference type="InterPro" id="IPR013849">
    <property type="entry name" value="DNA_helicase_Holl-junc_RuvA_I"/>
</dbReference>
<keyword evidence="8" id="KW-0547">Nucleotide-binding</keyword>
<dbReference type="InterPro" id="IPR012340">
    <property type="entry name" value="NA-bd_OB-fold"/>
</dbReference>
<dbReference type="RefSeq" id="WP_133515635.1">
    <property type="nucleotide sequence ID" value="NZ_SNWX01000021.1"/>
</dbReference>
<name>A0A4R6LKR0_9FIRM</name>
<dbReference type="GO" id="GO:0000400">
    <property type="term" value="F:four-way junction DNA binding"/>
    <property type="evidence" value="ECO:0007669"/>
    <property type="project" value="UniProtKB-UniRule"/>
</dbReference>
<dbReference type="Gene3D" id="1.10.8.10">
    <property type="entry name" value="DNA helicase RuvA subunit, C-terminal domain"/>
    <property type="match status" value="1"/>
</dbReference>
<keyword evidence="8" id="KW-0067">ATP-binding</keyword>
<comment type="caution">
    <text evidence="6">Lacks conserved residue(s) required for the propagation of feature annotation.</text>
</comment>
<comment type="subunit">
    <text evidence="6">Homotetramer. Forms an RuvA(8)-RuvB(12)-Holliday junction (HJ) complex. HJ DNA is sandwiched between 2 RuvA tetramers; dsDNA enters through RuvA and exits via RuvB. An RuvB hexamer assembles on each DNA strand where it exits the tetramer. Each RuvB hexamer is contacted by two RuvA subunits (via domain III) on 2 adjacent RuvB subunits; this complex drives branch migration. In the full resolvosome a probable DNA-RuvA(4)-RuvB(12)-RuvC(2) complex forms which resolves the HJ.</text>
</comment>
<comment type="similarity">
    <text evidence="6">Belongs to the RuvA family.</text>
</comment>
<feature type="domain" description="Helix-hairpin-helix DNA-binding motif class 1" evidence="7">
    <location>
        <begin position="71"/>
        <end position="90"/>
    </location>
</feature>
<keyword evidence="1 6" id="KW-0963">Cytoplasm</keyword>
<dbReference type="NCBIfam" id="TIGR00084">
    <property type="entry name" value="ruvA"/>
    <property type="match status" value="1"/>
</dbReference>
<comment type="subcellular location">
    <subcellularLocation>
        <location evidence="6">Cytoplasm</location>
    </subcellularLocation>
</comment>
<dbReference type="Pfam" id="PF01330">
    <property type="entry name" value="RuvA_N"/>
    <property type="match status" value="1"/>
</dbReference>